<dbReference type="Gene3D" id="1.25.40.10">
    <property type="entry name" value="Tetratricopeptide repeat domain"/>
    <property type="match status" value="1"/>
</dbReference>
<feature type="compositionally biased region" description="Polar residues" evidence="5">
    <location>
        <begin position="320"/>
        <end position="330"/>
    </location>
</feature>
<dbReference type="Gene3D" id="1.10.287.110">
    <property type="entry name" value="DnaJ domain"/>
    <property type="match status" value="1"/>
</dbReference>
<dbReference type="PANTHER" id="PTHR45188:SF2">
    <property type="entry name" value="DNAJ HOMOLOG SUBFAMILY C MEMBER 7"/>
    <property type="match status" value="1"/>
</dbReference>
<dbReference type="Pfam" id="PF00515">
    <property type="entry name" value="TPR_1"/>
    <property type="match status" value="2"/>
</dbReference>
<keyword evidence="8" id="KW-1185">Reference proteome</keyword>
<evidence type="ECO:0000256" key="3">
    <source>
        <dbReference type="PROSITE-ProRule" id="PRU00339"/>
    </source>
</evidence>
<feature type="region of interest" description="Disordered" evidence="5">
    <location>
        <begin position="96"/>
        <end position="136"/>
    </location>
</feature>
<evidence type="ECO:0000256" key="5">
    <source>
        <dbReference type="SAM" id="MobiDB-lite"/>
    </source>
</evidence>
<dbReference type="PRINTS" id="PR00625">
    <property type="entry name" value="JDOMAIN"/>
</dbReference>
<keyword evidence="4" id="KW-0175">Coiled coil</keyword>
<dbReference type="Pfam" id="PF00226">
    <property type="entry name" value="DnaJ"/>
    <property type="match status" value="1"/>
</dbReference>
<organism evidence="7 8">
    <name type="scientific">Daphnia magna</name>
    <dbReference type="NCBI Taxonomy" id="35525"/>
    <lineage>
        <taxon>Eukaryota</taxon>
        <taxon>Metazoa</taxon>
        <taxon>Ecdysozoa</taxon>
        <taxon>Arthropoda</taxon>
        <taxon>Crustacea</taxon>
        <taxon>Branchiopoda</taxon>
        <taxon>Diplostraca</taxon>
        <taxon>Cladocera</taxon>
        <taxon>Anomopoda</taxon>
        <taxon>Daphniidae</taxon>
        <taxon>Daphnia</taxon>
    </lineage>
</organism>
<dbReference type="SMART" id="SM00271">
    <property type="entry name" value="DnaJ"/>
    <property type="match status" value="1"/>
</dbReference>
<feature type="compositionally biased region" description="Basic and acidic residues" evidence="5">
    <location>
        <begin position="216"/>
        <end position="229"/>
    </location>
</feature>
<feature type="region of interest" description="Disordered" evidence="5">
    <location>
        <begin position="823"/>
        <end position="843"/>
    </location>
</feature>
<evidence type="ECO:0000256" key="4">
    <source>
        <dbReference type="SAM" id="Coils"/>
    </source>
</evidence>
<feature type="compositionally biased region" description="Polar residues" evidence="5">
    <location>
        <begin position="40"/>
        <end position="49"/>
    </location>
</feature>
<feature type="region of interest" description="Disordered" evidence="5">
    <location>
        <begin position="33"/>
        <end position="52"/>
    </location>
</feature>
<feature type="compositionally biased region" description="Basic and acidic residues" evidence="5">
    <location>
        <begin position="275"/>
        <end position="319"/>
    </location>
</feature>
<dbReference type="EMBL" id="JAOYFB010000005">
    <property type="protein sequence ID" value="KAK4015291.1"/>
    <property type="molecule type" value="Genomic_DNA"/>
</dbReference>
<dbReference type="InterPro" id="IPR036869">
    <property type="entry name" value="J_dom_sf"/>
</dbReference>
<feature type="domain" description="J" evidence="6">
    <location>
        <begin position="799"/>
        <end position="869"/>
    </location>
</feature>
<feature type="region of interest" description="Disordered" evidence="5">
    <location>
        <begin position="183"/>
        <end position="340"/>
    </location>
</feature>
<evidence type="ECO:0000256" key="2">
    <source>
        <dbReference type="ARBA" id="ARBA00022803"/>
    </source>
</evidence>
<dbReference type="InterPro" id="IPR011990">
    <property type="entry name" value="TPR-like_helical_dom_sf"/>
</dbReference>
<feature type="repeat" description="TPR" evidence="3">
    <location>
        <begin position="628"/>
        <end position="661"/>
    </location>
</feature>
<comment type="caution">
    <text evidence="7">The sequence shown here is derived from an EMBL/GenBank/DDBJ whole genome shotgun (WGS) entry which is preliminary data.</text>
</comment>
<reference evidence="7 8" key="1">
    <citation type="journal article" date="2023" name="Nucleic Acids Res.">
        <title>The hologenome of Daphnia magna reveals possible DNA methylation and microbiome-mediated evolution of the host genome.</title>
        <authorList>
            <person name="Chaturvedi A."/>
            <person name="Li X."/>
            <person name="Dhandapani V."/>
            <person name="Marshall H."/>
            <person name="Kissane S."/>
            <person name="Cuenca-Cambronero M."/>
            <person name="Asole G."/>
            <person name="Calvet F."/>
            <person name="Ruiz-Romero M."/>
            <person name="Marangio P."/>
            <person name="Guigo R."/>
            <person name="Rago D."/>
            <person name="Mirbahai L."/>
            <person name="Eastwood N."/>
            <person name="Colbourne J.K."/>
            <person name="Zhou J."/>
            <person name="Mallon E."/>
            <person name="Orsini L."/>
        </authorList>
    </citation>
    <scope>NUCLEOTIDE SEQUENCE [LARGE SCALE GENOMIC DNA]</scope>
    <source>
        <strain evidence="7">LRV0_1</strain>
    </source>
</reference>
<feature type="repeat" description="TPR" evidence="3">
    <location>
        <begin position="515"/>
        <end position="548"/>
    </location>
</feature>
<feature type="compositionally biased region" description="Low complexity" evidence="5">
    <location>
        <begin position="201"/>
        <end position="212"/>
    </location>
</feature>
<dbReference type="PANTHER" id="PTHR45188">
    <property type="entry name" value="DNAJ PROTEIN P58IPK HOMOLOG"/>
    <property type="match status" value="1"/>
</dbReference>
<feature type="compositionally biased region" description="Polar residues" evidence="5">
    <location>
        <begin position="183"/>
        <end position="200"/>
    </location>
</feature>
<dbReference type="SUPFAM" id="SSF46565">
    <property type="entry name" value="Chaperone J-domain"/>
    <property type="match status" value="1"/>
</dbReference>
<feature type="region of interest" description="Disordered" evidence="5">
    <location>
        <begin position="858"/>
        <end position="880"/>
    </location>
</feature>
<keyword evidence="1" id="KW-0677">Repeat</keyword>
<dbReference type="Proteomes" id="UP001234178">
    <property type="component" value="Unassembled WGS sequence"/>
</dbReference>
<evidence type="ECO:0000259" key="6">
    <source>
        <dbReference type="PROSITE" id="PS50076"/>
    </source>
</evidence>
<evidence type="ECO:0000256" key="1">
    <source>
        <dbReference type="ARBA" id="ARBA00022737"/>
    </source>
</evidence>
<feature type="repeat" description="TPR" evidence="3">
    <location>
        <begin position="674"/>
        <end position="707"/>
    </location>
</feature>
<evidence type="ECO:0000313" key="7">
    <source>
        <dbReference type="EMBL" id="KAK4015291.1"/>
    </source>
</evidence>
<dbReference type="InterPro" id="IPR001623">
    <property type="entry name" value="DnaJ_domain"/>
</dbReference>
<dbReference type="Pfam" id="PF13181">
    <property type="entry name" value="TPR_8"/>
    <property type="match status" value="2"/>
</dbReference>
<feature type="repeat" description="TPR" evidence="3">
    <location>
        <begin position="746"/>
        <end position="779"/>
    </location>
</feature>
<dbReference type="PROSITE" id="PS50005">
    <property type="entry name" value="TPR"/>
    <property type="match status" value="6"/>
</dbReference>
<feature type="compositionally biased region" description="Basic and acidic residues" evidence="5">
    <location>
        <begin position="826"/>
        <end position="843"/>
    </location>
</feature>
<feature type="repeat" description="TPR" evidence="3">
    <location>
        <begin position="712"/>
        <end position="745"/>
    </location>
</feature>
<feature type="repeat" description="TPR" evidence="3">
    <location>
        <begin position="447"/>
        <end position="480"/>
    </location>
</feature>
<protein>
    <recommendedName>
        <fullName evidence="6">J domain-containing protein</fullName>
    </recommendedName>
</protein>
<dbReference type="PROSITE" id="PS50076">
    <property type="entry name" value="DNAJ_2"/>
    <property type="match status" value="1"/>
</dbReference>
<proteinExistence type="predicted"/>
<keyword evidence="2 3" id="KW-0802">TPR repeat</keyword>
<sequence length="929" mass="105288">MGHKMTSLISPHHLKFEMKMPWYSSYYPESSPRSRFRQPNRASNPTSNVPHHHTIHIATSSYAMPSFRQHTHYPACPSPPPSYPRRHYQNEFSHFRPESTGLHSGATSYRPRHSSPNSSVGSSTFKSRSDGSTWYHHRRTADSATERLLARADALTERLHRLLTKSADLHWRRTDNPVRSDIYSQMSQSKAQSTTTGTSPTANMAADTNAAASSVRVDDITVSKTEPRPTTRTHVITIKLSNSYSNRGNRRSQHLVQESAEDEEQQRPQVPPKPQENHKPRESHKFEESQKLREAKETAERQESPEPQEPSRETHRQKSQESQPSHFNSRTYRHSTTRKPPVVRIIPIHIEVESDDSGIAVDPERDIQVPDEDPRVTINSSPIPSPRHVSSIFVDDPIPVVEIPVMPESTVESNVEPEALDLELEEPIHPASGSTNSRRWALTLSLAEEKKAEGNAYYKVKDYRKALACYTRAIELCPDSVAYYGNRAACRMMMGSYQDALEDARESTRLDSSFAKGYVRIAKCCLALGDTAAALNAINKAEELDPNSDLANEKRSLHVLQQLGEEMSKANAKGDYRKVIYCCDRSLEHAPAARRLKLTKAECLALLSRYAEAEEMANDVLRLDQTNADALLVRGLCFYYQDNIERAFLHFKQVLLMAPDHAKARDIFRRAKLLKTKKEEGNDAFKAGRYQEAHELYTATLIIDPNNKLTNAKVYFNRAVVLVKLGKLKEALGDCDRAIELDETYIKAYLRRAKINMDLEQFEDAVRDYEKVNKMEKNRDYKRLLHEAKLALKKSQRKDYYKILGIDRNANDDEIKKAYKKRALVHHPDRHSSATEEEKKEQEKKFKELGEAYGILSDPKKKSRYDNGHDIDDNDGGGYSSEMDPNQIFQAFFGGPSMFRMGNMGGGMGGMGGGGMGGHCPGSFNFQFG</sequence>
<dbReference type="InterPro" id="IPR019734">
    <property type="entry name" value="TPR_rpt"/>
</dbReference>
<name>A0ABQ9ZQT8_9CRUS</name>
<feature type="compositionally biased region" description="Basic and acidic residues" evidence="5">
    <location>
        <begin position="858"/>
        <end position="871"/>
    </location>
</feature>
<accession>A0ABQ9ZQT8</accession>
<feature type="coiled-coil region" evidence="4">
    <location>
        <begin position="752"/>
        <end position="798"/>
    </location>
</feature>
<evidence type="ECO:0000313" key="8">
    <source>
        <dbReference type="Proteomes" id="UP001234178"/>
    </source>
</evidence>
<feature type="region of interest" description="Disordered" evidence="5">
    <location>
        <begin position="370"/>
        <end position="390"/>
    </location>
</feature>
<gene>
    <name evidence="7" type="ORF">OUZ56_030273</name>
</gene>
<dbReference type="CDD" id="cd06257">
    <property type="entry name" value="DnaJ"/>
    <property type="match status" value="1"/>
</dbReference>
<dbReference type="SMART" id="SM00028">
    <property type="entry name" value="TPR"/>
    <property type="match status" value="8"/>
</dbReference>
<dbReference type="SUPFAM" id="SSF48452">
    <property type="entry name" value="TPR-like"/>
    <property type="match status" value="1"/>
</dbReference>
<feature type="compositionally biased region" description="Polar residues" evidence="5">
    <location>
        <begin position="114"/>
        <end position="132"/>
    </location>
</feature>